<dbReference type="OrthoDB" id="3681559at2"/>
<reference evidence="2 3" key="1">
    <citation type="submission" date="2019-02" db="EMBL/GenBank/DDBJ databases">
        <title>Kribbella capetownensis sp. nov. and Kribbella speibonae sp. nov., isolated from soil.</title>
        <authorList>
            <person name="Curtis S.M."/>
            <person name="Norton I."/>
            <person name="Everest G.J."/>
            <person name="Meyers P.R."/>
        </authorList>
    </citation>
    <scope>NUCLEOTIDE SEQUENCE [LARGE SCALE GENOMIC DNA]</scope>
    <source>
        <strain evidence="2 3">NRRL B-24813</strain>
    </source>
</reference>
<evidence type="ECO:0000313" key="3">
    <source>
        <dbReference type="Proteomes" id="UP000291144"/>
    </source>
</evidence>
<dbReference type="Gene3D" id="3.10.450.50">
    <property type="match status" value="1"/>
</dbReference>
<comment type="caution">
    <text evidence="2">The sequence shown here is derived from an EMBL/GenBank/DDBJ whole genome shotgun (WGS) entry which is preliminary data.</text>
</comment>
<dbReference type="InterPro" id="IPR037401">
    <property type="entry name" value="SnoaL-like"/>
</dbReference>
<dbReference type="Pfam" id="PF12680">
    <property type="entry name" value="SnoaL_2"/>
    <property type="match status" value="1"/>
</dbReference>
<name>A0A4V2M6X6_9ACTN</name>
<gene>
    <name evidence="2" type="ORF">E0H73_44825</name>
</gene>
<evidence type="ECO:0000259" key="1">
    <source>
        <dbReference type="Pfam" id="PF12680"/>
    </source>
</evidence>
<organism evidence="2 3">
    <name type="scientific">Kribbella pittospori</name>
    <dbReference type="NCBI Taxonomy" id="722689"/>
    <lineage>
        <taxon>Bacteria</taxon>
        <taxon>Bacillati</taxon>
        <taxon>Actinomycetota</taxon>
        <taxon>Actinomycetes</taxon>
        <taxon>Propionibacteriales</taxon>
        <taxon>Kribbellaceae</taxon>
        <taxon>Kribbella</taxon>
    </lineage>
</organism>
<proteinExistence type="predicted"/>
<feature type="domain" description="SnoaL-like" evidence="1">
    <location>
        <begin position="10"/>
        <end position="119"/>
    </location>
</feature>
<dbReference type="EMBL" id="SJKB01000038">
    <property type="protein sequence ID" value="TCC45422.1"/>
    <property type="molecule type" value="Genomic_DNA"/>
</dbReference>
<keyword evidence="3" id="KW-1185">Reference proteome</keyword>
<dbReference type="RefSeq" id="WP_131367333.1">
    <property type="nucleotide sequence ID" value="NZ_SJKB01000038.1"/>
</dbReference>
<evidence type="ECO:0000313" key="2">
    <source>
        <dbReference type="EMBL" id="TCC45422.1"/>
    </source>
</evidence>
<protein>
    <submittedName>
        <fullName evidence="2">Nuclear transport factor 2 family protein</fullName>
    </submittedName>
</protein>
<dbReference type="Proteomes" id="UP000291144">
    <property type="component" value="Unassembled WGS sequence"/>
</dbReference>
<dbReference type="AlphaFoldDB" id="A0A4V2M6X6"/>
<dbReference type="SUPFAM" id="SSF54427">
    <property type="entry name" value="NTF2-like"/>
    <property type="match status" value="1"/>
</dbReference>
<accession>A0A4V2M6X6</accession>
<sequence>MLTADEILSRYRRAIIDLSADDLAELYAVDAVHEFPFLFPGMPDRLAGREQIRAAYRAAWAASAVQPRELLDVAAHSCSAGSVLVVEQVVVGQHRTTEEPFELPGVLVLHIRDGQLVRVRDYLDGLAVARAAGRLATVAKALA</sequence>
<dbReference type="InterPro" id="IPR032710">
    <property type="entry name" value="NTF2-like_dom_sf"/>
</dbReference>